<feature type="region of interest" description="Disordered" evidence="1">
    <location>
        <begin position="119"/>
        <end position="145"/>
    </location>
</feature>
<accession>A0ABV2ALF8</accession>
<dbReference type="PANTHER" id="PTHR47165:SF4">
    <property type="entry name" value="OS03G0429900 PROTEIN"/>
    <property type="match status" value="1"/>
</dbReference>
<dbReference type="InterPro" id="IPR012340">
    <property type="entry name" value="NA-bd_OB-fold"/>
</dbReference>
<sequence length="308" mass="34109">MDNLSKNAIIDISNGKTTTKPLLQIIHIQNMTKRGSASAERYIIILSDGRHHMEGVCTNNLGLAIKTGRIKNFAIVRLDEFRVNTAKNGKKVIVALKGELVNGAIGSEIGSSVSYADYSPDAETRKHRPTEAPKTEPKKFKPLNGDPNVLSDLEQSIVPLESLNPYRGKWAVRVRCTAVSPVRMWQKSTGSGKVMSVDLLDESGTEIRATMFNEAVDRFGDVFAEDKVYVIARGRVKLANKKFTHIRNDYEITLDAESVVQVVVDDRRIGKENYNFSALRDLESADENSFVDVLAVVSRIDPVASIMS</sequence>
<dbReference type="InterPro" id="IPR003871">
    <property type="entry name" value="RFA1B/D_OB_1st"/>
</dbReference>
<feature type="domain" description="Replication factor-A protein 1 N-terminal" evidence="3">
    <location>
        <begin position="4"/>
        <end position="101"/>
    </location>
</feature>
<keyword evidence="5" id="KW-1185">Reference proteome</keyword>
<name>A0ABV2ALF8_9EUKA</name>
<evidence type="ECO:0000259" key="3">
    <source>
        <dbReference type="Pfam" id="PF04057"/>
    </source>
</evidence>
<reference evidence="4 5" key="1">
    <citation type="journal article" date="2024" name="BMC Biol.">
        <title>Comparative genomics of Ascetosporea gives new insight into the evolutionary basis for animal parasitism in Rhizaria.</title>
        <authorList>
            <person name="Hiltunen Thoren M."/>
            <person name="Onut-Brannstrom I."/>
            <person name="Alfjorden A."/>
            <person name="Peckova H."/>
            <person name="Swords F."/>
            <person name="Hooper C."/>
            <person name="Holzer A.S."/>
            <person name="Bass D."/>
            <person name="Burki F."/>
        </authorList>
    </citation>
    <scope>NUCLEOTIDE SEQUENCE [LARGE SCALE GENOMIC DNA]</scope>
    <source>
        <strain evidence="4">20-A016</strain>
    </source>
</reference>
<dbReference type="PANTHER" id="PTHR47165">
    <property type="entry name" value="OS03G0429900 PROTEIN"/>
    <property type="match status" value="1"/>
</dbReference>
<feature type="non-terminal residue" evidence="4">
    <location>
        <position position="308"/>
    </location>
</feature>
<dbReference type="SUPFAM" id="SSF50249">
    <property type="entry name" value="Nucleic acid-binding proteins"/>
    <property type="match status" value="2"/>
</dbReference>
<dbReference type="EMBL" id="JBDODL010000709">
    <property type="protein sequence ID" value="MES1920503.1"/>
    <property type="molecule type" value="Genomic_DNA"/>
</dbReference>
<evidence type="ECO:0000313" key="4">
    <source>
        <dbReference type="EMBL" id="MES1920503.1"/>
    </source>
</evidence>
<feature type="compositionally biased region" description="Basic and acidic residues" evidence="1">
    <location>
        <begin position="129"/>
        <end position="139"/>
    </location>
</feature>
<feature type="domain" description="Replication protein A 70 kDa DNA-binding subunit B/D first OB fold" evidence="2">
    <location>
        <begin position="160"/>
        <end position="260"/>
    </location>
</feature>
<proteinExistence type="predicted"/>
<evidence type="ECO:0000256" key="1">
    <source>
        <dbReference type="SAM" id="MobiDB-lite"/>
    </source>
</evidence>
<gene>
    <name evidence="4" type="primary">RPA1A</name>
    <name evidence="4" type="ORF">MHBO_002169</name>
</gene>
<dbReference type="Proteomes" id="UP001439008">
    <property type="component" value="Unassembled WGS sequence"/>
</dbReference>
<organism evidence="4 5">
    <name type="scientific">Bonamia ostreae</name>
    <dbReference type="NCBI Taxonomy" id="126728"/>
    <lineage>
        <taxon>Eukaryota</taxon>
        <taxon>Sar</taxon>
        <taxon>Rhizaria</taxon>
        <taxon>Endomyxa</taxon>
        <taxon>Ascetosporea</taxon>
        <taxon>Haplosporida</taxon>
        <taxon>Bonamia</taxon>
    </lineage>
</organism>
<evidence type="ECO:0000313" key="5">
    <source>
        <dbReference type="Proteomes" id="UP001439008"/>
    </source>
</evidence>
<evidence type="ECO:0000259" key="2">
    <source>
        <dbReference type="Pfam" id="PF02721"/>
    </source>
</evidence>
<dbReference type="InterPro" id="IPR007199">
    <property type="entry name" value="Rep_factor-A_N"/>
</dbReference>
<dbReference type="CDD" id="cd04474">
    <property type="entry name" value="RPA1_DBD_A"/>
    <property type="match status" value="1"/>
</dbReference>
<protein>
    <submittedName>
        <fullName evidence="4">Rpa1ap</fullName>
    </submittedName>
</protein>
<dbReference type="Pfam" id="PF02721">
    <property type="entry name" value="DUF223"/>
    <property type="match status" value="1"/>
</dbReference>
<comment type="caution">
    <text evidence="4">The sequence shown here is derived from an EMBL/GenBank/DDBJ whole genome shotgun (WGS) entry which is preliminary data.</text>
</comment>
<dbReference type="Gene3D" id="2.40.50.140">
    <property type="entry name" value="Nucleic acid-binding proteins"/>
    <property type="match status" value="2"/>
</dbReference>
<dbReference type="Pfam" id="PF04057">
    <property type="entry name" value="Rep-A_N"/>
    <property type="match status" value="1"/>
</dbReference>